<sequence length="99" mass="11607">MNTKLTRDEQDILESYENEEWHSVKTNKSMEAYRAAARATFKKDKRVNIRISGKDLELLQERALIEGIPYQTLMSSILHKYVYGNLIDKSREIKDQTEA</sequence>
<protein>
    <recommendedName>
        <fullName evidence="3">Antitoxin</fullName>
    </recommendedName>
</protein>
<reference evidence="1 2" key="1">
    <citation type="submission" date="2015-11" db="EMBL/GenBank/DDBJ databases">
        <authorList>
            <person name="Zhang Y."/>
            <person name="Guo Z."/>
        </authorList>
    </citation>
    <scope>NUCLEOTIDE SEQUENCE [LARGE SCALE GENOMIC DNA]</scope>
    <source>
        <strain evidence="1 2">KCTC 32221</strain>
    </source>
</reference>
<proteinExistence type="predicted"/>
<dbReference type="RefSeq" id="WP_058022166.1">
    <property type="nucleotide sequence ID" value="NZ_CP013189.1"/>
</dbReference>
<dbReference type="PATRIC" id="fig|1249552.3.peg.2073"/>
<dbReference type="AlphaFoldDB" id="A0A0S2KEG5"/>
<evidence type="ECO:0000313" key="2">
    <source>
        <dbReference type="Proteomes" id="UP000065641"/>
    </source>
</evidence>
<name>A0A0S2KEG5_9GAMM</name>
<evidence type="ECO:0000313" key="1">
    <source>
        <dbReference type="EMBL" id="ALO46701.1"/>
    </source>
</evidence>
<dbReference type="OrthoDB" id="595481at2"/>
<dbReference type="STRING" id="1249552.PS2015_2062"/>
<dbReference type="Proteomes" id="UP000065641">
    <property type="component" value="Chromosome"/>
</dbReference>
<keyword evidence="2" id="KW-1185">Reference proteome</keyword>
<organism evidence="1 2">
    <name type="scientific">Pseudohongiella spirulinae</name>
    <dbReference type="NCBI Taxonomy" id="1249552"/>
    <lineage>
        <taxon>Bacteria</taxon>
        <taxon>Pseudomonadati</taxon>
        <taxon>Pseudomonadota</taxon>
        <taxon>Gammaproteobacteria</taxon>
        <taxon>Pseudomonadales</taxon>
        <taxon>Pseudohongiellaceae</taxon>
        <taxon>Pseudohongiella</taxon>
    </lineage>
</organism>
<evidence type="ECO:0008006" key="3">
    <source>
        <dbReference type="Google" id="ProtNLM"/>
    </source>
</evidence>
<dbReference type="EMBL" id="CP013189">
    <property type="protein sequence ID" value="ALO46701.1"/>
    <property type="molecule type" value="Genomic_DNA"/>
</dbReference>
<dbReference type="KEGG" id="pspi:PS2015_2062"/>
<gene>
    <name evidence="1" type="ORF">PS2015_2062</name>
</gene>
<accession>A0A0S2KEG5</accession>